<reference evidence="1 2" key="1">
    <citation type="journal article" date="2011" name="Genome Res.">
        <title>Phylogeny-wide analysis of social amoeba genomes highlights ancient origins for complex intercellular communication.</title>
        <authorList>
            <person name="Heidel A.J."/>
            <person name="Lawal H.M."/>
            <person name="Felder M."/>
            <person name="Schilde C."/>
            <person name="Helps N.R."/>
            <person name="Tunggal B."/>
            <person name="Rivero F."/>
            <person name="John U."/>
            <person name="Schleicher M."/>
            <person name="Eichinger L."/>
            <person name="Platzer M."/>
            <person name="Noegel A.A."/>
            <person name="Schaap P."/>
            <person name="Gloeckner G."/>
        </authorList>
    </citation>
    <scope>NUCLEOTIDE SEQUENCE [LARGE SCALE GENOMIC DNA]</scope>
    <source>
        <strain evidence="2">ATCC 26659 / Pp 5 / PN500</strain>
    </source>
</reference>
<proteinExistence type="predicted"/>
<comment type="caution">
    <text evidence="1">The sequence shown here is derived from an EMBL/GenBank/DDBJ whole genome shotgun (WGS) entry which is preliminary data.</text>
</comment>
<name>D3BM53_HETP5</name>
<evidence type="ECO:0000313" key="1">
    <source>
        <dbReference type="EMBL" id="EFA77654.1"/>
    </source>
</evidence>
<accession>D3BM53</accession>
<dbReference type="EMBL" id="ADBJ01000042">
    <property type="protein sequence ID" value="EFA77654.1"/>
    <property type="molecule type" value="Genomic_DNA"/>
</dbReference>
<dbReference type="InParanoid" id="D3BM53"/>
<organism evidence="1 2">
    <name type="scientific">Heterostelium pallidum (strain ATCC 26659 / Pp 5 / PN500)</name>
    <name type="common">Cellular slime mold</name>
    <name type="synonym">Polysphondylium pallidum</name>
    <dbReference type="NCBI Taxonomy" id="670386"/>
    <lineage>
        <taxon>Eukaryota</taxon>
        <taxon>Amoebozoa</taxon>
        <taxon>Evosea</taxon>
        <taxon>Eumycetozoa</taxon>
        <taxon>Dictyostelia</taxon>
        <taxon>Acytosteliales</taxon>
        <taxon>Acytosteliaceae</taxon>
        <taxon>Heterostelium</taxon>
    </lineage>
</organism>
<evidence type="ECO:0000313" key="2">
    <source>
        <dbReference type="Proteomes" id="UP000001396"/>
    </source>
</evidence>
<keyword evidence="2" id="KW-1185">Reference proteome</keyword>
<dbReference type="AlphaFoldDB" id="D3BM53"/>
<protein>
    <submittedName>
        <fullName evidence="1">Uncharacterized protein</fullName>
    </submittedName>
</protein>
<dbReference type="GeneID" id="31367729"/>
<dbReference type="RefSeq" id="XP_020429782.1">
    <property type="nucleotide sequence ID" value="XM_020583001.1"/>
</dbReference>
<sequence length="174" mass="19596">MPVSSRFYAGFLLVSMPLVSRFNASRFSFLCLSHLVFMPVSSVRPSNLCHCSQSYHCSPSLSVHSPSVIAHNLCHCSQSISLPTISAIQSLSLLTISVLAYLLCHTISVIAYHLCHCLQYMFVHPPYVIAYNLCHCLQYMTKNQIRVLDSKYTLVIQADSQKGGFKYKKQERSN</sequence>
<dbReference type="Proteomes" id="UP000001396">
    <property type="component" value="Unassembled WGS sequence"/>
</dbReference>
<gene>
    <name evidence="1" type="ORF">PPL_12262</name>
</gene>